<protein>
    <submittedName>
        <fullName evidence="2">Uncharacterized protein</fullName>
    </submittedName>
</protein>
<reference evidence="2 3" key="1">
    <citation type="submission" date="2018-06" db="EMBL/GenBank/DDBJ databases">
        <title>Comparative genomics reveals the genomic features of Rhizophagus irregularis, R. cerebriforme, R. diaphanum and Gigaspora rosea, and their symbiotic lifestyle signature.</title>
        <authorList>
            <person name="Morin E."/>
            <person name="San Clemente H."/>
            <person name="Chen E.C.H."/>
            <person name="De La Providencia I."/>
            <person name="Hainaut M."/>
            <person name="Kuo A."/>
            <person name="Kohler A."/>
            <person name="Murat C."/>
            <person name="Tang N."/>
            <person name="Roy S."/>
            <person name="Loubradou J."/>
            <person name="Henrissat B."/>
            <person name="Grigoriev I.V."/>
            <person name="Corradi N."/>
            <person name="Roux C."/>
            <person name="Martin F.M."/>
        </authorList>
    </citation>
    <scope>NUCLEOTIDE SEQUENCE [LARGE SCALE GENOMIC DNA]</scope>
    <source>
        <strain evidence="2 3">DAOM 227022</strain>
    </source>
</reference>
<sequence length="304" mass="35199">MINERPTITTTYTTVDSVVAPGVSKPCDEYVTQPINMNYTDDHPFVGSFVPEDNIYLSKTNNDTMTPSYIFLNINVIDPIASNYSVRDAVYRLYAYDSSTAAQCNDSPFGESLYYRNKFVLANHLVYRLGYFRKIRNTLEQSLFSFTGFSRKYTTLPYIDSIIQNTPMGPSNDNDVTIRINPRSFIIEEEQEQRNDTIISIFGTIAAFYSSMVFIYVFLFGVDLMKPWGIAHERCCGFRKLEEGIQETLINVVSPPKGDMEARINILEEFNRFLRENVIDLSLLEKEWKKRMEKERKKRMGKPL</sequence>
<dbReference type="EMBL" id="QKYT01000089">
    <property type="protein sequence ID" value="RIA94139.1"/>
    <property type="molecule type" value="Genomic_DNA"/>
</dbReference>
<keyword evidence="1" id="KW-1133">Transmembrane helix</keyword>
<keyword evidence="1" id="KW-0472">Membrane</keyword>
<name>A0A397T9W7_9GLOM</name>
<evidence type="ECO:0000313" key="2">
    <source>
        <dbReference type="EMBL" id="RIA94139.1"/>
    </source>
</evidence>
<proteinExistence type="predicted"/>
<evidence type="ECO:0000256" key="1">
    <source>
        <dbReference type="SAM" id="Phobius"/>
    </source>
</evidence>
<dbReference type="Proteomes" id="UP000265703">
    <property type="component" value="Unassembled WGS sequence"/>
</dbReference>
<feature type="transmembrane region" description="Helical" evidence="1">
    <location>
        <begin position="198"/>
        <end position="219"/>
    </location>
</feature>
<keyword evidence="1" id="KW-0812">Transmembrane</keyword>
<evidence type="ECO:0000313" key="3">
    <source>
        <dbReference type="Proteomes" id="UP000265703"/>
    </source>
</evidence>
<gene>
    <name evidence="2" type="ORF">C1645_818523</name>
</gene>
<keyword evidence="3" id="KW-1185">Reference proteome</keyword>
<dbReference type="AlphaFoldDB" id="A0A397T9W7"/>
<dbReference type="OrthoDB" id="2339353at2759"/>
<organism evidence="2 3">
    <name type="scientific">Glomus cerebriforme</name>
    <dbReference type="NCBI Taxonomy" id="658196"/>
    <lineage>
        <taxon>Eukaryota</taxon>
        <taxon>Fungi</taxon>
        <taxon>Fungi incertae sedis</taxon>
        <taxon>Mucoromycota</taxon>
        <taxon>Glomeromycotina</taxon>
        <taxon>Glomeromycetes</taxon>
        <taxon>Glomerales</taxon>
        <taxon>Glomeraceae</taxon>
        <taxon>Glomus</taxon>
    </lineage>
</organism>
<comment type="caution">
    <text evidence="2">The sequence shown here is derived from an EMBL/GenBank/DDBJ whole genome shotgun (WGS) entry which is preliminary data.</text>
</comment>
<accession>A0A397T9W7</accession>